<dbReference type="SMART" id="SM00382">
    <property type="entry name" value="AAA"/>
    <property type="match status" value="1"/>
</dbReference>
<dbReference type="Pfam" id="PF00005">
    <property type="entry name" value="ABC_tran"/>
    <property type="match status" value="1"/>
</dbReference>
<keyword evidence="6" id="KW-0449">Lipoprotein</keyword>
<evidence type="ECO:0000256" key="3">
    <source>
        <dbReference type="ARBA" id="ARBA00022840"/>
    </source>
</evidence>
<dbReference type="CDD" id="cd03255">
    <property type="entry name" value="ABC_MJ0796_LolCDE_FtsE"/>
    <property type="match status" value="1"/>
</dbReference>
<dbReference type="PANTHER" id="PTHR42798:SF2">
    <property type="entry name" value="ABC TRANSPORTER ATP-BINDING PROTEIN MG467-RELATED"/>
    <property type="match status" value="1"/>
</dbReference>
<dbReference type="Proteomes" id="UP000092544">
    <property type="component" value="Unassembled WGS sequence"/>
</dbReference>
<evidence type="ECO:0000259" key="5">
    <source>
        <dbReference type="PROSITE" id="PS50893"/>
    </source>
</evidence>
<dbReference type="GO" id="GO:0022857">
    <property type="term" value="F:transmembrane transporter activity"/>
    <property type="evidence" value="ECO:0007669"/>
    <property type="project" value="UniProtKB-ARBA"/>
</dbReference>
<dbReference type="GO" id="GO:0005524">
    <property type="term" value="F:ATP binding"/>
    <property type="evidence" value="ECO:0007669"/>
    <property type="project" value="UniProtKB-KW"/>
</dbReference>
<evidence type="ECO:0000313" key="7">
    <source>
        <dbReference type="Proteomes" id="UP000092544"/>
    </source>
</evidence>
<dbReference type="PANTHER" id="PTHR42798">
    <property type="entry name" value="LIPOPROTEIN-RELEASING SYSTEM ATP-BINDING PROTEIN LOLD"/>
    <property type="match status" value="1"/>
</dbReference>
<evidence type="ECO:0000256" key="2">
    <source>
        <dbReference type="ARBA" id="ARBA00022741"/>
    </source>
</evidence>
<dbReference type="PROSITE" id="PS00211">
    <property type="entry name" value="ABC_TRANSPORTER_1"/>
    <property type="match status" value="1"/>
</dbReference>
<keyword evidence="6" id="KW-0378">Hydrolase</keyword>
<dbReference type="PROSITE" id="PS50893">
    <property type="entry name" value="ABC_TRANSPORTER_2"/>
    <property type="match status" value="1"/>
</dbReference>
<feature type="domain" description="ABC transporter" evidence="5">
    <location>
        <begin position="11"/>
        <end position="239"/>
    </location>
</feature>
<dbReference type="InterPro" id="IPR017911">
    <property type="entry name" value="MacB-like_ATP-bd"/>
</dbReference>
<protein>
    <submittedName>
        <fullName evidence="6">Lipoprotein-releasing system ATP-binding protein LolD</fullName>
        <ecNumber evidence="6">3.6.3.-</ecNumber>
    </submittedName>
</protein>
<dbReference type="InterPro" id="IPR003439">
    <property type="entry name" value="ABC_transporter-like_ATP-bd"/>
</dbReference>
<comment type="similarity">
    <text evidence="4">Belongs to the ABC transporter superfamily. Macrolide exporter (TC 3.A.1.122) family.</text>
</comment>
<evidence type="ECO:0000313" key="6">
    <source>
        <dbReference type="EMBL" id="SBS33992.1"/>
    </source>
</evidence>
<keyword evidence="1" id="KW-0813">Transport</keyword>
<dbReference type="STRING" id="1792290.MSP8886_02920"/>
<dbReference type="InterPro" id="IPR027417">
    <property type="entry name" value="P-loop_NTPase"/>
</dbReference>
<evidence type="ECO:0000256" key="4">
    <source>
        <dbReference type="ARBA" id="ARBA00038388"/>
    </source>
</evidence>
<dbReference type="GO" id="GO:0016887">
    <property type="term" value="F:ATP hydrolysis activity"/>
    <property type="evidence" value="ECO:0007669"/>
    <property type="project" value="InterPro"/>
</dbReference>
<reference evidence="6 7" key="1">
    <citation type="submission" date="2016-06" db="EMBL/GenBank/DDBJ databases">
        <authorList>
            <person name="Kjaerup R.B."/>
            <person name="Dalgaard T.S."/>
            <person name="Juul-Madsen H.R."/>
        </authorList>
    </citation>
    <scope>NUCLEOTIDE SEQUENCE [LARGE SCALE GENOMIC DNA]</scope>
    <source>
        <strain evidence="6 7">CECT 8886</strain>
    </source>
</reference>
<dbReference type="InterPro" id="IPR003593">
    <property type="entry name" value="AAA+_ATPase"/>
</dbReference>
<dbReference type="AlphaFoldDB" id="A0A1A8TJM4"/>
<dbReference type="EMBL" id="FLOB01000007">
    <property type="protein sequence ID" value="SBS33992.1"/>
    <property type="molecule type" value="Genomic_DNA"/>
</dbReference>
<sequence length="239" mass="26042">MESQTAIEVAIDVKNLTHTVSSKTGDLTILKGIDLEIKEGESVAIVGASGSGKSTLLGLLAGLDVNTQGDIALYGHSLTTLNEEKRALLRGQYVGFIFQSFHLLPSLDALENVMLPAELKGDKMARQKALQLLEKVGLSHRLTHYPRQLSGGEQQRVAIARAFASEPKVLFADEPTGNLDEENGKIIIKLLFELNQSEGTTLVMVTHDNHLATQCDRQLVMSSGRLQESSQDNRKDPVL</sequence>
<proteinExistence type="inferred from homology"/>
<evidence type="ECO:0000256" key="1">
    <source>
        <dbReference type="ARBA" id="ARBA00022448"/>
    </source>
</evidence>
<keyword evidence="2" id="KW-0547">Nucleotide-binding</keyword>
<dbReference type="EC" id="3.6.3.-" evidence="6"/>
<name>A0A1A8TJM4_9GAMM</name>
<keyword evidence="7" id="KW-1185">Reference proteome</keyword>
<dbReference type="SUPFAM" id="SSF52540">
    <property type="entry name" value="P-loop containing nucleoside triphosphate hydrolases"/>
    <property type="match status" value="1"/>
</dbReference>
<gene>
    <name evidence="6" type="primary">lolD_1</name>
    <name evidence="6" type="ORF">MSP8886_02920</name>
</gene>
<dbReference type="OrthoDB" id="9801477at2"/>
<organism evidence="6 7">
    <name type="scientific">Marinomonas spartinae</name>
    <dbReference type="NCBI Taxonomy" id="1792290"/>
    <lineage>
        <taxon>Bacteria</taxon>
        <taxon>Pseudomonadati</taxon>
        <taxon>Pseudomonadota</taxon>
        <taxon>Gammaproteobacteria</taxon>
        <taxon>Oceanospirillales</taxon>
        <taxon>Oceanospirillaceae</taxon>
        <taxon>Marinomonas</taxon>
    </lineage>
</organism>
<dbReference type="FunFam" id="3.40.50.300:FF:000032">
    <property type="entry name" value="Export ABC transporter ATP-binding protein"/>
    <property type="match status" value="1"/>
</dbReference>
<dbReference type="Gene3D" id="3.40.50.300">
    <property type="entry name" value="P-loop containing nucleotide triphosphate hydrolases"/>
    <property type="match status" value="1"/>
</dbReference>
<dbReference type="GO" id="GO:1902495">
    <property type="term" value="C:transmembrane transporter complex"/>
    <property type="evidence" value="ECO:0007669"/>
    <property type="project" value="UniProtKB-ARBA"/>
</dbReference>
<accession>A0A1A8TJM4</accession>
<keyword evidence="3 6" id="KW-0067">ATP-binding</keyword>
<dbReference type="InterPro" id="IPR017871">
    <property type="entry name" value="ABC_transporter-like_CS"/>
</dbReference>
<dbReference type="RefSeq" id="WP_067017687.1">
    <property type="nucleotide sequence ID" value="NZ_FLOB01000007.1"/>
</dbReference>